<dbReference type="PANTHER" id="PTHR30146">
    <property type="entry name" value="LACI-RELATED TRANSCRIPTIONAL REPRESSOR"/>
    <property type="match status" value="1"/>
</dbReference>
<dbReference type="GO" id="GO:0000976">
    <property type="term" value="F:transcription cis-regulatory region binding"/>
    <property type="evidence" value="ECO:0007669"/>
    <property type="project" value="TreeGrafter"/>
</dbReference>
<evidence type="ECO:0000313" key="6">
    <source>
        <dbReference type="Proteomes" id="UP000276443"/>
    </source>
</evidence>
<dbReference type="SMART" id="SM00354">
    <property type="entry name" value="HTH_LACI"/>
    <property type="match status" value="1"/>
</dbReference>
<protein>
    <submittedName>
        <fullName evidence="5">LacI family transcriptional regulator</fullName>
    </submittedName>
</protein>
<dbReference type="CDD" id="cd01392">
    <property type="entry name" value="HTH_LacI"/>
    <property type="match status" value="1"/>
</dbReference>
<name>A0A3N5BBI9_9BACI</name>
<dbReference type="OrthoDB" id="9788209at2"/>
<dbReference type="CDD" id="cd06294">
    <property type="entry name" value="PBP1_MalR-like"/>
    <property type="match status" value="1"/>
</dbReference>
<dbReference type="Pfam" id="PF13377">
    <property type="entry name" value="Peripla_BP_3"/>
    <property type="match status" value="1"/>
</dbReference>
<accession>A0A3N5BBI9</accession>
<reference evidence="5 6" key="1">
    <citation type="submission" date="2018-11" db="EMBL/GenBank/DDBJ databases">
        <title>Genomic Encyclopedia of Type Strains, Phase IV (KMG-IV): sequencing the most valuable type-strain genomes for metagenomic binning, comparative biology and taxonomic classification.</title>
        <authorList>
            <person name="Goeker M."/>
        </authorList>
    </citation>
    <scope>NUCLEOTIDE SEQUENCE [LARGE SCALE GENOMIC DNA]</scope>
    <source>
        <strain evidence="5 6">DSM 18090</strain>
    </source>
</reference>
<keyword evidence="6" id="KW-1185">Reference proteome</keyword>
<dbReference type="Gene3D" id="3.40.50.2300">
    <property type="match status" value="2"/>
</dbReference>
<evidence type="ECO:0000256" key="1">
    <source>
        <dbReference type="ARBA" id="ARBA00023015"/>
    </source>
</evidence>
<dbReference type="SUPFAM" id="SSF53822">
    <property type="entry name" value="Periplasmic binding protein-like I"/>
    <property type="match status" value="1"/>
</dbReference>
<dbReference type="Proteomes" id="UP000276443">
    <property type="component" value="Unassembled WGS sequence"/>
</dbReference>
<dbReference type="InterPro" id="IPR046335">
    <property type="entry name" value="LacI/GalR-like_sensor"/>
</dbReference>
<dbReference type="Pfam" id="PF00356">
    <property type="entry name" value="LacI"/>
    <property type="match status" value="1"/>
</dbReference>
<dbReference type="InterPro" id="IPR010982">
    <property type="entry name" value="Lambda_DNA-bd_dom_sf"/>
</dbReference>
<dbReference type="RefSeq" id="WP_124221179.1">
    <property type="nucleotide sequence ID" value="NZ_RKRF01000008.1"/>
</dbReference>
<proteinExistence type="predicted"/>
<dbReference type="SUPFAM" id="SSF47413">
    <property type="entry name" value="lambda repressor-like DNA-binding domains"/>
    <property type="match status" value="1"/>
</dbReference>
<dbReference type="PROSITE" id="PS50932">
    <property type="entry name" value="HTH_LACI_2"/>
    <property type="match status" value="1"/>
</dbReference>
<evidence type="ECO:0000256" key="2">
    <source>
        <dbReference type="ARBA" id="ARBA00023125"/>
    </source>
</evidence>
<dbReference type="GO" id="GO:0003700">
    <property type="term" value="F:DNA-binding transcription factor activity"/>
    <property type="evidence" value="ECO:0007669"/>
    <property type="project" value="TreeGrafter"/>
</dbReference>
<dbReference type="PANTHER" id="PTHR30146:SF109">
    <property type="entry name" value="HTH-TYPE TRANSCRIPTIONAL REGULATOR GALS"/>
    <property type="match status" value="1"/>
</dbReference>
<keyword evidence="2" id="KW-0238">DNA-binding</keyword>
<evidence type="ECO:0000313" key="5">
    <source>
        <dbReference type="EMBL" id="RPF54299.1"/>
    </source>
</evidence>
<dbReference type="EMBL" id="RKRF01000008">
    <property type="protein sequence ID" value="RPF54299.1"/>
    <property type="molecule type" value="Genomic_DNA"/>
</dbReference>
<dbReference type="AlphaFoldDB" id="A0A3N5BBI9"/>
<evidence type="ECO:0000256" key="3">
    <source>
        <dbReference type="ARBA" id="ARBA00023163"/>
    </source>
</evidence>
<organism evidence="5 6">
    <name type="scientific">Aquisalibacillus elongatus</name>
    <dbReference type="NCBI Taxonomy" id="485577"/>
    <lineage>
        <taxon>Bacteria</taxon>
        <taxon>Bacillati</taxon>
        <taxon>Bacillota</taxon>
        <taxon>Bacilli</taxon>
        <taxon>Bacillales</taxon>
        <taxon>Bacillaceae</taxon>
        <taxon>Aquisalibacillus</taxon>
    </lineage>
</organism>
<comment type="caution">
    <text evidence="5">The sequence shown here is derived from an EMBL/GenBank/DDBJ whole genome shotgun (WGS) entry which is preliminary data.</text>
</comment>
<feature type="domain" description="HTH lacI-type" evidence="4">
    <location>
        <begin position="3"/>
        <end position="57"/>
    </location>
</feature>
<dbReference type="InterPro" id="IPR028082">
    <property type="entry name" value="Peripla_BP_I"/>
</dbReference>
<dbReference type="InterPro" id="IPR000843">
    <property type="entry name" value="HTH_LacI"/>
</dbReference>
<gene>
    <name evidence="5" type="ORF">EDC24_1496</name>
</gene>
<dbReference type="PROSITE" id="PS00356">
    <property type="entry name" value="HTH_LACI_1"/>
    <property type="match status" value="1"/>
</dbReference>
<evidence type="ECO:0000259" key="4">
    <source>
        <dbReference type="PROSITE" id="PS50932"/>
    </source>
</evidence>
<sequence length="341" mass="37899">MTPTIKDVAKLANVSPSTVSRVIANNPNISPKTKEVVREAMNDLGYHPNYTARSLVSRNTQTIGLVMPSSGDKVFQNPFFPEVIRGISTISHDKNFGIYMTTGNSEEEIEQGVYDIVQGRRVDGLIVLSSKVEDPIIHYLIDKNFPFTVIGKPYNLESQVTFVDNDNVKAAFDATEHLIRLGHKRIAFVGGGMELVVTMDRLNGYLQALDDSGIKQRDEYIVHHEFLREGGRDAVYELMSLDTPPTGLVVTDDVMAFGIVNTLEQMGKKVQRDISMVSFNNVIFSELANPSLTSVDINIFQLGYEAAQSLFDQVDNPNLLPRRVTIPHQLIVRDSCGNPPT</sequence>
<dbReference type="Gene3D" id="1.10.260.40">
    <property type="entry name" value="lambda repressor-like DNA-binding domains"/>
    <property type="match status" value="1"/>
</dbReference>
<keyword evidence="3" id="KW-0804">Transcription</keyword>
<keyword evidence="1" id="KW-0805">Transcription regulation</keyword>